<comment type="caution">
    <text evidence="2">The sequence shown here is derived from an EMBL/GenBank/DDBJ whole genome shotgun (WGS) entry which is preliminary data.</text>
</comment>
<dbReference type="GO" id="GO:0012506">
    <property type="term" value="C:vesicle membrane"/>
    <property type="evidence" value="ECO:0007669"/>
    <property type="project" value="TreeGrafter"/>
</dbReference>
<dbReference type="RefSeq" id="XP_067820139.1">
    <property type="nucleotide sequence ID" value="XM_067959336.1"/>
</dbReference>
<dbReference type="InterPro" id="IPR036339">
    <property type="entry name" value="PUB-like_dom_sf"/>
</dbReference>
<feature type="domain" description="UBX" evidence="1">
    <location>
        <begin position="441"/>
        <end position="511"/>
    </location>
</feature>
<dbReference type="CDD" id="cd16105">
    <property type="entry name" value="Ubl_ASPSCR1_like"/>
    <property type="match status" value="1"/>
</dbReference>
<dbReference type="Pfam" id="PF00789">
    <property type="entry name" value="UBX"/>
    <property type="match status" value="1"/>
</dbReference>
<sequence length="562" mass="63381">MSLKVEFDHQSKRVSVTPDKTMFQVLAEAQDHFSLSDSRQYQLLHRSKRIDLSIPFRLTGISNNACLEIKELEGVDVLQQVRVCVQLRDGKRVQASFENDATLEHILTYFKLLPAYQQFCLGFLRREIELHAFATTTLRELGISSGSAMFRVQAIDGLAISRPPINNKLSKLSGQLSIAPIHDHVTVANSVASSALAPEALCQTLTPESASEIQVNETAPAISSYHALQLLRDRNFDAVSRNTVTTLMKIVTNILSELVGQVEGGLEFLKSIGFMVNEQAQMLVLTSKPSDKKVLEEGFRLLNIEADDLNISLNKRPAIRQSETNIEFDVYKTRITRVQMQPRGPSPTEALVGALRSNHDQLVGHDPPPRSTVITLRGRPTSDMLESLTEGKISEGNDVLLQVQSLKAWRNEMEKKKNFRTQAMRELDKLKRKKVFRTALIRVQFPDQAVLQATFHANETIQDVMDHVTDCMSNQFKTSKFYLYLSPPAQKLNATKTLTELNMVPAALTYLSWTKMPHAEMANVGFYFRDDLMISEHSDTKDFLDPLQHVTYPQSLQLGKRN</sequence>
<gene>
    <name evidence="2" type="ORF">CCR75_001232</name>
</gene>
<dbReference type="PANTHER" id="PTHR46467">
    <property type="entry name" value="TETHER CONTAINING UBX DOMAIN FOR GLUT4"/>
    <property type="match status" value="1"/>
</dbReference>
<protein>
    <recommendedName>
        <fullName evidence="1">UBX domain-containing protein</fullName>
    </recommendedName>
</protein>
<dbReference type="CDD" id="cd16118">
    <property type="entry name" value="UBX2_UBXN9"/>
    <property type="match status" value="1"/>
</dbReference>
<dbReference type="PROSITE" id="PS50033">
    <property type="entry name" value="UBX"/>
    <property type="match status" value="1"/>
</dbReference>
<dbReference type="GO" id="GO:0005634">
    <property type="term" value="C:nucleus"/>
    <property type="evidence" value="ECO:0007669"/>
    <property type="project" value="TreeGrafter"/>
</dbReference>
<dbReference type="CDD" id="cd09212">
    <property type="entry name" value="PUB"/>
    <property type="match status" value="1"/>
</dbReference>
<dbReference type="KEGG" id="blac:94345007"/>
<dbReference type="Proteomes" id="UP000294530">
    <property type="component" value="Unassembled WGS sequence"/>
</dbReference>
<dbReference type="InterPro" id="IPR001012">
    <property type="entry name" value="UBX_dom"/>
</dbReference>
<evidence type="ECO:0000313" key="2">
    <source>
        <dbReference type="EMBL" id="TDH70640.1"/>
    </source>
</evidence>
<dbReference type="GO" id="GO:0005737">
    <property type="term" value="C:cytoplasm"/>
    <property type="evidence" value="ECO:0007669"/>
    <property type="project" value="TreeGrafter"/>
</dbReference>
<evidence type="ECO:0000259" key="1">
    <source>
        <dbReference type="PROSITE" id="PS50033"/>
    </source>
</evidence>
<dbReference type="SUPFAM" id="SSF143503">
    <property type="entry name" value="PUG domain-like"/>
    <property type="match status" value="1"/>
</dbReference>
<dbReference type="Gene3D" id="3.10.20.90">
    <property type="entry name" value="Phosphatidylinositol 3-kinase Catalytic Subunit, Chain A, domain 1"/>
    <property type="match status" value="2"/>
</dbReference>
<evidence type="ECO:0000313" key="3">
    <source>
        <dbReference type="Proteomes" id="UP000294530"/>
    </source>
</evidence>
<dbReference type="PANTHER" id="PTHR46467:SF1">
    <property type="entry name" value="TETHER CONTAINING UBX DOMAIN FOR GLUT4"/>
    <property type="match status" value="1"/>
</dbReference>
<dbReference type="GO" id="GO:0006886">
    <property type="term" value="P:intracellular protein transport"/>
    <property type="evidence" value="ECO:0007669"/>
    <property type="project" value="TreeGrafter"/>
</dbReference>
<accession>A0A976FPB9</accession>
<dbReference type="GeneID" id="94345007"/>
<name>A0A976FPB9_BRELC</name>
<proteinExistence type="predicted"/>
<organism evidence="2 3">
    <name type="scientific">Bremia lactucae</name>
    <name type="common">Lettuce downy mildew</name>
    <dbReference type="NCBI Taxonomy" id="4779"/>
    <lineage>
        <taxon>Eukaryota</taxon>
        <taxon>Sar</taxon>
        <taxon>Stramenopiles</taxon>
        <taxon>Oomycota</taxon>
        <taxon>Peronosporomycetes</taxon>
        <taxon>Peronosporales</taxon>
        <taxon>Peronosporaceae</taxon>
        <taxon>Bremia</taxon>
    </lineage>
</organism>
<dbReference type="SUPFAM" id="SSF54236">
    <property type="entry name" value="Ubiquitin-like"/>
    <property type="match status" value="3"/>
</dbReference>
<dbReference type="EMBL" id="SHOA02000001">
    <property type="protein sequence ID" value="TDH70640.1"/>
    <property type="molecule type" value="Genomic_DNA"/>
</dbReference>
<dbReference type="AlphaFoldDB" id="A0A976FPB9"/>
<dbReference type="InterPro" id="IPR021569">
    <property type="entry name" value="TUG-UBL1"/>
</dbReference>
<dbReference type="InterPro" id="IPR029071">
    <property type="entry name" value="Ubiquitin-like_domsf"/>
</dbReference>
<dbReference type="OrthoDB" id="440781at2759"/>
<dbReference type="Pfam" id="PF11470">
    <property type="entry name" value="TUG-UBL1"/>
    <property type="match status" value="1"/>
</dbReference>
<reference evidence="2 3" key="1">
    <citation type="journal article" date="2021" name="Genome Biol.">
        <title>AFLAP: assembly-free linkage analysis pipeline using k-mers from genome sequencing data.</title>
        <authorList>
            <person name="Fletcher K."/>
            <person name="Zhang L."/>
            <person name="Gil J."/>
            <person name="Han R."/>
            <person name="Cavanaugh K."/>
            <person name="Michelmore R."/>
        </authorList>
    </citation>
    <scope>NUCLEOTIDE SEQUENCE [LARGE SCALE GENOMIC DNA]</scope>
    <source>
        <strain evidence="2 3">SF5</strain>
    </source>
</reference>
<keyword evidence="3" id="KW-1185">Reference proteome</keyword>